<dbReference type="Pfam" id="PF23598">
    <property type="entry name" value="LRR_14"/>
    <property type="match status" value="1"/>
</dbReference>
<dbReference type="SUPFAM" id="SSF52058">
    <property type="entry name" value="L domain-like"/>
    <property type="match status" value="1"/>
</dbReference>
<feature type="domain" description="Disease resistance N-terminal" evidence="8">
    <location>
        <begin position="9"/>
        <end position="105"/>
    </location>
</feature>
<dbReference type="GO" id="GO:0043531">
    <property type="term" value="F:ADP binding"/>
    <property type="evidence" value="ECO:0007669"/>
    <property type="project" value="InterPro"/>
</dbReference>
<dbReference type="InterPro" id="IPR042197">
    <property type="entry name" value="Apaf_helical"/>
</dbReference>
<keyword evidence="5" id="KW-0611">Plant defense</keyword>
<dbReference type="Gene3D" id="1.10.10.10">
    <property type="entry name" value="Winged helix-like DNA-binding domain superfamily/Winged helix DNA-binding domain"/>
    <property type="match status" value="1"/>
</dbReference>
<evidence type="ECO:0000256" key="1">
    <source>
        <dbReference type="ARBA" id="ARBA00008894"/>
    </source>
</evidence>
<evidence type="ECO:0000313" key="11">
    <source>
        <dbReference type="EnsemblPlants" id="OGLUM07G05150.5"/>
    </source>
</evidence>
<feature type="domain" description="NB-ARC" evidence="7">
    <location>
        <begin position="181"/>
        <end position="353"/>
    </location>
</feature>
<dbReference type="PANTHER" id="PTHR23155">
    <property type="entry name" value="DISEASE RESISTANCE PROTEIN RP"/>
    <property type="match status" value="1"/>
</dbReference>
<dbReference type="InterPro" id="IPR038005">
    <property type="entry name" value="RX-like_CC"/>
</dbReference>
<dbReference type="Proteomes" id="UP000026961">
    <property type="component" value="Chromosome 7"/>
</dbReference>
<dbReference type="GO" id="GO:0002758">
    <property type="term" value="P:innate immune response-activating signaling pathway"/>
    <property type="evidence" value="ECO:0007669"/>
    <property type="project" value="UniProtKB-ARBA"/>
</dbReference>
<dbReference type="Pfam" id="PF18052">
    <property type="entry name" value="Rx_N"/>
    <property type="match status" value="1"/>
</dbReference>
<feature type="domain" description="Disease resistance protein winged helix" evidence="9">
    <location>
        <begin position="442"/>
        <end position="513"/>
    </location>
</feature>
<keyword evidence="3" id="KW-0677">Repeat</keyword>
<dbReference type="Gene3D" id="1.10.8.430">
    <property type="entry name" value="Helical domain of apoptotic protease-activating factors"/>
    <property type="match status" value="1"/>
</dbReference>
<reference evidence="11" key="1">
    <citation type="submission" date="2015-04" db="UniProtKB">
        <authorList>
            <consortium name="EnsemblPlants"/>
        </authorList>
    </citation>
    <scope>IDENTIFICATION</scope>
</reference>
<dbReference type="InterPro" id="IPR027417">
    <property type="entry name" value="P-loop_NTPase"/>
</dbReference>
<dbReference type="InterPro" id="IPR032675">
    <property type="entry name" value="LRR_dom_sf"/>
</dbReference>
<evidence type="ECO:0000259" key="7">
    <source>
        <dbReference type="Pfam" id="PF00931"/>
    </source>
</evidence>
<accession>A0A0E0AGN9</accession>
<evidence type="ECO:0000259" key="10">
    <source>
        <dbReference type="Pfam" id="PF23598"/>
    </source>
</evidence>
<evidence type="ECO:0000256" key="5">
    <source>
        <dbReference type="ARBA" id="ARBA00022821"/>
    </source>
</evidence>
<evidence type="ECO:0000313" key="12">
    <source>
        <dbReference type="Proteomes" id="UP000026961"/>
    </source>
</evidence>
<dbReference type="GO" id="GO:0042742">
    <property type="term" value="P:defense response to bacterium"/>
    <property type="evidence" value="ECO:0007669"/>
    <property type="project" value="UniProtKB-ARBA"/>
</dbReference>
<dbReference type="Gramene" id="OGLUM07G05150.5">
    <property type="protein sequence ID" value="OGLUM07G05150.5"/>
    <property type="gene ID" value="OGLUM07G05150"/>
</dbReference>
<evidence type="ECO:0000259" key="9">
    <source>
        <dbReference type="Pfam" id="PF23559"/>
    </source>
</evidence>
<dbReference type="GO" id="GO:0009626">
    <property type="term" value="P:plant-type hypersensitive response"/>
    <property type="evidence" value="ECO:0007669"/>
    <property type="project" value="UniProtKB-ARBA"/>
</dbReference>
<dbReference type="EnsemblPlants" id="OGLUM07G05150.5">
    <property type="protein sequence ID" value="OGLUM07G05150.5"/>
    <property type="gene ID" value="OGLUM07G05150"/>
</dbReference>
<keyword evidence="2" id="KW-0433">Leucine-rich repeat</keyword>
<dbReference type="Gene3D" id="1.20.5.4130">
    <property type="match status" value="1"/>
</dbReference>
<dbReference type="Gene3D" id="3.40.50.300">
    <property type="entry name" value="P-loop containing nucleotide triphosphate hydrolases"/>
    <property type="match status" value="1"/>
</dbReference>
<dbReference type="AlphaFoldDB" id="A0A0E0AGN9"/>
<evidence type="ECO:0000256" key="6">
    <source>
        <dbReference type="ARBA" id="ARBA00023054"/>
    </source>
</evidence>
<dbReference type="InterPro" id="IPR055414">
    <property type="entry name" value="LRR_R13L4/SHOC2-like"/>
</dbReference>
<proteinExistence type="inferred from homology"/>
<keyword evidence="6" id="KW-0175">Coiled coil</keyword>
<dbReference type="Pfam" id="PF23559">
    <property type="entry name" value="WHD_DRP"/>
    <property type="match status" value="1"/>
</dbReference>
<dbReference type="FunFam" id="1.10.10.10:FF:000322">
    <property type="entry name" value="Probable disease resistance protein At1g63360"/>
    <property type="match status" value="1"/>
</dbReference>
<evidence type="ECO:0000256" key="2">
    <source>
        <dbReference type="ARBA" id="ARBA00022614"/>
    </source>
</evidence>
<organism evidence="11">
    <name type="scientific">Oryza glumipatula</name>
    <dbReference type="NCBI Taxonomy" id="40148"/>
    <lineage>
        <taxon>Eukaryota</taxon>
        <taxon>Viridiplantae</taxon>
        <taxon>Streptophyta</taxon>
        <taxon>Embryophyta</taxon>
        <taxon>Tracheophyta</taxon>
        <taxon>Spermatophyta</taxon>
        <taxon>Magnoliopsida</taxon>
        <taxon>Liliopsida</taxon>
        <taxon>Poales</taxon>
        <taxon>Poaceae</taxon>
        <taxon>BOP clade</taxon>
        <taxon>Oryzoideae</taxon>
        <taxon>Oryzeae</taxon>
        <taxon>Oryzinae</taxon>
        <taxon>Oryza</taxon>
    </lineage>
</organism>
<dbReference type="InterPro" id="IPR058922">
    <property type="entry name" value="WHD_DRP"/>
</dbReference>
<comment type="similarity">
    <text evidence="1">Belongs to the disease resistance NB-LRR family.</text>
</comment>
<sequence length="1020" mass="115608">MVEALVIAVVQKISSALAEEGSKILASKLKKQAPDLLEVTNKMRLLQSDFSMLQAFIAQVAVNRSNDMVLEAWMEQVRLAAHEAEDIVDEYTYLVGQTEGTGSFLKKAFNQAIEVKKWRKLSAQAKLVEDRLQKISEAKNRFDISFASSGRENTASYPSRHHHLSEYSYLNDDDDLVGNAEEMKRLIEWLCDAKKDRSVISICGMGGLGKTTLASSIYKKEEIKRTFICRAWITVSQNHSVKNLLKKILVQLMSKTENIMDGADTMDCVSLVEQLRRYLKGRRYLIVLDDVWSREAWPLLDNAFVKNNNGSRVVITTRIKMVASLADANYELKLTLLPKQEAWTLFCQKAFSRLDDRSCPHNLKIVAERIVEKCQGLPLALVAIGSLLSYKEMDEHEWELFYNQLRWQLSNNPELSWVASVLNLSYNDLPSYLKNCFLYCGLFPEDYRIERKRLIRLWIAEGFVQDRGPETTLTDVAACYLKELASRSLLQVVDRNEYGRPKRLQVHDLVREISLTISKKEKFATTWDCPNSDGLTDGSRRVSLQKDGSLVQAAKCSSQLRSMLMFSEEISLSWFTDCYPSFRLLRVLCLRNCNVHKVPDAVSQLFNLHYLDLGYTKLKEIPRSIGKLNNLQTLYLNGSVLELPSEITMLTKLHHLLIDVGRFGKSASSKISCLEQLQTLRSVEANSCIVKNLGCLTRMRSLGIMKVLESHNTDLWTSISKMKSLNSLSVIAEDRDQYALDLGNLKPLSRLEKLMISGRLHKGAIPPVFASFTKLRSLRLCFSGLHEDPLASFAAMFQNLGHLNLYRCFDGAKLTFRAGWFPNLKHLYLSSMNELREVEVEDGAMRSLRRLELWSLKSLTSVPQGFVQLRSLQQLCIGSLMPEEFHRRLEGIDRWIVRHIPYIGDPEAMNHSIFMLLRLRQERSERYLLSQVPTSGGGVGRPVDDHRRTLPSSSLFISDPTGGGSGLDDGDDGTGVAAAAAAIIGATKVIVSIMLPPHTFVNININVRNARITYIVKRRE</sequence>
<dbReference type="InterPro" id="IPR041118">
    <property type="entry name" value="Rx_N"/>
</dbReference>
<dbReference type="PRINTS" id="PR00364">
    <property type="entry name" value="DISEASERSIST"/>
</dbReference>
<dbReference type="InterPro" id="IPR002182">
    <property type="entry name" value="NB-ARC"/>
</dbReference>
<keyword evidence="12" id="KW-1185">Reference proteome</keyword>
<dbReference type="CDD" id="cd14798">
    <property type="entry name" value="RX-CC_like"/>
    <property type="match status" value="1"/>
</dbReference>
<evidence type="ECO:0000256" key="4">
    <source>
        <dbReference type="ARBA" id="ARBA00022741"/>
    </source>
</evidence>
<dbReference type="SUPFAM" id="SSF52540">
    <property type="entry name" value="P-loop containing nucleoside triphosphate hydrolases"/>
    <property type="match status" value="1"/>
</dbReference>
<dbReference type="Gene3D" id="3.80.10.10">
    <property type="entry name" value="Ribonuclease Inhibitor"/>
    <property type="match status" value="1"/>
</dbReference>
<evidence type="ECO:0000259" key="8">
    <source>
        <dbReference type="Pfam" id="PF18052"/>
    </source>
</evidence>
<dbReference type="PANTHER" id="PTHR23155:SF1182">
    <property type="entry name" value="OS07G0186500 PROTEIN"/>
    <property type="match status" value="1"/>
</dbReference>
<feature type="domain" description="Disease resistance R13L4/SHOC-2-like LRR" evidence="10">
    <location>
        <begin position="559"/>
        <end position="877"/>
    </location>
</feature>
<protein>
    <recommendedName>
        <fullName evidence="13">AAA+ ATPase domain-containing protein</fullName>
    </recommendedName>
</protein>
<keyword evidence="4" id="KW-0547">Nucleotide-binding</keyword>
<evidence type="ECO:0008006" key="13">
    <source>
        <dbReference type="Google" id="ProtNLM"/>
    </source>
</evidence>
<reference evidence="11" key="2">
    <citation type="submission" date="2018-05" db="EMBL/GenBank/DDBJ databases">
        <title>OgluRS3 (Oryza glumaepatula Reference Sequence Version 3).</title>
        <authorList>
            <person name="Zhang J."/>
            <person name="Kudrna D."/>
            <person name="Lee S."/>
            <person name="Talag J."/>
            <person name="Welchert J."/>
            <person name="Wing R.A."/>
        </authorList>
    </citation>
    <scope>NUCLEOTIDE SEQUENCE [LARGE SCALE GENOMIC DNA]</scope>
</reference>
<dbReference type="Pfam" id="PF00931">
    <property type="entry name" value="NB-ARC"/>
    <property type="match status" value="1"/>
</dbReference>
<dbReference type="InterPro" id="IPR036388">
    <property type="entry name" value="WH-like_DNA-bd_sf"/>
</dbReference>
<dbReference type="InterPro" id="IPR044974">
    <property type="entry name" value="Disease_R_plants"/>
</dbReference>
<dbReference type="eggNOG" id="KOG4658">
    <property type="taxonomic scope" value="Eukaryota"/>
</dbReference>
<dbReference type="FunFam" id="3.40.50.300:FF:001091">
    <property type="entry name" value="Probable disease resistance protein At1g61300"/>
    <property type="match status" value="1"/>
</dbReference>
<evidence type="ECO:0000256" key="3">
    <source>
        <dbReference type="ARBA" id="ARBA00022737"/>
    </source>
</evidence>
<name>A0A0E0AGN9_9ORYZ</name>